<evidence type="ECO:0008006" key="4">
    <source>
        <dbReference type="Google" id="ProtNLM"/>
    </source>
</evidence>
<dbReference type="EMBL" id="ML119647">
    <property type="protein sequence ID" value="RPA86966.1"/>
    <property type="molecule type" value="Genomic_DNA"/>
</dbReference>
<protein>
    <recommendedName>
        <fullName evidence="4">Transmembrane protein</fullName>
    </recommendedName>
</protein>
<evidence type="ECO:0000313" key="3">
    <source>
        <dbReference type="Proteomes" id="UP000275078"/>
    </source>
</evidence>
<keyword evidence="1" id="KW-0812">Transmembrane</keyword>
<keyword evidence="1" id="KW-0472">Membrane</keyword>
<accession>A0A3N4IMN6</accession>
<dbReference type="Proteomes" id="UP000275078">
    <property type="component" value="Unassembled WGS sequence"/>
</dbReference>
<evidence type="ECO:0000256" key="1">
    <source>
        <dbReference type="SAM" id="Phobius"/>
    </source>
</evidence>
<name>A0A3N4IMN6_ASCIM</name>
<feature type="transmembrane region" description="Helical" evidence="1">
    <location>
        <begin position="20"/>
        <end position="44"/>
    </location>
</feature>
<reference evidence="2 3" key="1">
    <citation type="journal article" date="2018" name="Nat. Ecol. Evol.">
        <title>Pezizomycetes genomes reveal the molecular basis of ectomycorrhizal truffle lifestyle.</title>
        <authorList>
            <person name="Murat C."/>
            <person name="Payen T."/>
            <person name="Noel B."/>
            <person name="Kuo A."/>
            <person name="Morin E."/>
            <person name="Chen J."/>
            <person name="Kohler A."/>
            <person name="Krizsan K."/>
            <person name="Balestrini R."/>
            <person name="Da Silva C."/>
            <person name="Montanini B."/>
            <person name="Hainaut M."/>
            <person name="Levati E."/>
            <person name="Barry K.W."/>
            <person name="Belfiori B."/>
            <person name="Cichocki N."/>
            <person name="Clum A."/>
            <person name="Dockter R.B."/>
            <person name="Fauchery L."/>
            <person name="Guy J."/>
            <person name="Iotti M."/>
            <person name="Le Tacon F."/>
            <person name="Lindquist E.A."/>
            <person name="Lipzen A."/>
            <person name="Malagnac F."/>
            <person name="Mello A."/>
            <person name="Molinier V."/>
            <person name="Miyauchi S."/>
            <person name="Poulain J."/>
            <person name="Riccioni C."/>
            <person name="Rubini A."/>
            <person name="Sitrit Y."/>
            <person name="Splivallo R."/>
            <person name="Traeger S."/>
            <person name="Wang M."/>
            <person name="Zifcakova L."/>
            <person name="Wipf D."/>
            <person name="Zambonelli A."/>
            <person name="Paolocci F."/>
            <person name="Nowrousian M."/>
            <person name="Ottonello S."/>
            <person name="Baldrian P."/>
            <person name="Spatafora J.W."/>
            <person name="Henrissat B."/>
            <person name="Nagy L.G."/>
            <person name="Aury J.M."/>
            <person name="Wincker P."/>
            <person name="Grigoriev I.V."/>
            <person name="Bonfante P."/>
            <person name="Martin F.M."/>
        </authorList>
    </citation>
    <scope>NUCLEOTIDE SEQUENCE [LARGE SCALE GENOMIC DNA]</scope>
    <source>
        <strain evidence="2 3">RN42</strain>
    </source>
</reference>
<organism evidence="2 3">
    <name type="scientific">Ascobolus immersus RN42</name>
    <dbReference type="NCBI Taxonomy" id="1160509"/>
    <lineage>
        <taxon>Eukaryota</taxon>
        <taxon>Fungi</taxon>
        <taxon>Dikarya</taxon>
        <taxon>Ascomycota</taxon>
        <taxon>Pezizomycotina</taxon>
        <taxon>Pezizomycetes</taxon>
        <taxon>Pezizales</taxon>
        <taxon>Ascobolaceae</taxon>
        <taxon>Ascobolus</taxon>
    </lineage>
</organism>
<evidence type="ECO:0000313" key="2">
    <source>
        <dbReference type="EMBL" id="RPA86966.1"/>
    </source>
</evidence>
<dbReference type="AlphaFoldDB" id="A0A3N4IMN6"/>
<proteinExistence type="predicted"/>
<keyword evidence="3" id="KW-1185">Reference proteome</keyword>
<keyword evidence="1" id="KW-1133">Transmembrane helix</keyword>
<gene>
    <name evidence="2" type="ORF">BJ508DRAFT_94061</name>
</gene>
<sequence length="107" mass="11867">MRELHPVLCFFKSFEKLLVVSFLLSLYSVGLFFSSLAFLFLLVLPLPDSSKVFEFVGSPFAVRCSCVKRWRVAVVFCVARTVVKVVRVVVVVLKLVSLDGPVGGGRV</sequence>